<dbReference type="EMBL" id="WUYZ01000001">
    <property type="protein sequence ID" value="NKS26327.1"/>
    <property type="molecule type" value="Genomic_DNA"/>
</dbReference>
<feature type="transmembrane region" description="Helical" evidence="7">
    <location>
        <begin position="285"/>
        <end position="308"/>
    </location>
</feature>
<dbReference type="InterPro" id="IPR000715">
    <property type="entry name" value="Glycosyl_transferase_4"/>
</dbReference>
<keyword evidence="6 7" id="KW-0472">Membrane</keyword>
<keyword evidence="7" id="KW-0133">Cell shape</keyword>
<feature type="transmembrane region" description="Helical" evidence="7">
    <location>
        <begin position="55"/>
        <end position="75"/>
    </location>
</feature>
<feature type="binding site" evidence="9">
    <location>
        <position position="182"/>
    </location>
    <ligand>
        <name>Mg(2+)</name>
        <dbReference type="ChEBI" id="CHEBI:18420"/>
    </ligand>
</feature>
<comment type="cofactor">
    <cofactor evidence="7 9">
        <name>Mg(2+)</name>
        <dbReference type="ChEBI" id="CHEBI:18420"/>
    </cofactor>
</comment>
<name>A0AAE4ZFJ8_RHOHA</name>
<dbReference type="GO" id="GO:0071555">
    <property type="term" value="P:cell wall organization"/>
    <property type="evidence" value="ECO:0007669"/>
    <property type="project" value="UniProtKB-KW"/>
</dbReference>
<keyword evidence="7" id="KW-0132">Cell division</keyword>
<dbReference type="AlphaFoldDB" id="A0AAE4ZFJ8"/>
<evidence type="ECO:0000313" key="10">
    <source>
        <dbReference type="EMBL" id="NKS26327.1"/>
    </source>
</evidence>
<feature type="transmembrane region" description="Helical" evidence="7">
    <location>
        <begin position="236"/>
        <end position="253"/>
    </location>
</feature>
<evidence type="ECO:0000256" key="9">
    <source>
        <dbReference type="PIRSR" id="PIRSR600715-1"/>
    </source>
</evidence>
<keyword evidence="7" id="KW-0131">Cell cycle</keyword>
<evidence type="ECO:0000256" key="8">
    <source>
        <dbReference type="NCBIfam" id="TIGR00445"/>
    </source>
</evidence>
<keyword evidence="7 9" id="KW-0479">Metal-binding</keyword>
<comment type="similarity">
    <text evidence="2 7">Belongs to the glycosyltransferase 4 family. MraY subfamily.</text>
</comment>
<dbReference type="EC" id="2.7.8.13" evidence="7 8"/>
<dbReference type="Pfam" id="PF00953">
    <property type="entry name" value="Glycos_transf_4"/>
    <property type="match status" value="1"/>
</dbReference>
<dbReference type="GO" id="GO:0008360">
    <property type="term" value="P:regulation of cell shape"/>
    <property type="evidence" value="ECO:0007669"/>
    <property type="project" value="UniProtKB-KW"/>
</dbReference>
<comment type="function">
    <text evidence="7">Catalyzes the initial step of the lipid cycle reactions in the biosynthesis of the cell wall peptidoglycan: transfers peptidoglycan precursor phospho-MurNAc-pentapeptide from UDP-MurNAc-pentapeptide onto the lipid carrier undecaprenyl phosphate, yielding undecaprenyl-pyrophosphoryl-MurNAc-pentapeptide, known as lipid I.</text>
</comment>
<evidence type="ECO:0000256" key="3">
    <source>
        <dbReference type="ARBA" id="ARBA00022679"/>
    </source>
</evidence>
<sequence>MRQILFAAGIALAVSILLTPVLIKVFSRQGFGQEIRVEGPASHQAKRGTPTMGGVAILAGLWAGYWGSHLIGIGYDAEGPTASGLLVLGLTTALGAVGFLDDFIKIRKQRNLGLNKTAKLVGQLVAAVVFAILALQFRGGNGLTPGSVHLSYVRDIATVSMGSIVFILFVYLLVSAWSNAVNLTDGLDGLAAGSMSLVLGAYVIITFWQYRNACSGGPVTAGPAKGCYDVRDPLDLALLCAAGAAACIGFLWWNAAPAKIFMGDTGSLALGGMLAGLSITTRTELLMVVIGALFVAEAASVVFQVAVFRSSRRRVFRMAPFHHHFELGGWAETQVIIRFWLLAAIASAIGLALFYSEYLAAIGD</sequence>
<dbReference type="PROSITE" id="PS01348">
    <property type="entry name" value="MRAY_2"/>
    <property type="match status" value="1"/>
</dbReference>
<feature type="transmembrane region" description="Helical" evidence="7">
    <location>
        <begin position="335"/>
        <end position="355"/>
    </location>
</feature>
<dbReference type="NCBIfam" id="TIGR00445">
    <property type="entry name" value="mraY"/>
    <property type="match status" value="1"/>
</dbReference>
<protein>
    <recommendedName>
        <fullName evidence="7 8">Phospho-N-acetylmuramoyl-pentapeptide-transferase</fullName>
        <ecNumber evidence="7 8">2.7.8.13</ecNumber>
    </recommendedName>
    <alternativeName>
        <fullName evidence="7">UDP-MurNAc-pentapeptide phosphotransferase</fullName>
    </alternativeName>
</protein>
<dbReference type="Pfam" id="PF10555">
    <property type="entry name" value="MraY_sig1"/>
    <property type="match status" value="1"/>
</dbReference>
<dbReference type="InterPro" id="IPR003524">
    <property type="entry name" value="PNAcMuramoyl-5peptid_Trfase"/>
</dbReference>
<feature type="transmembrane region" description="Helical" evidence="7">
    <location>
        <begin position="260"/>
        <end position="279"/>
    </location>
</feature>
<feature type="transmembrane region" description="Helical" evidence="7">
    <location>
        <begin position="157"/>
        <end position="177"/>
    </location>
</feature>
<feature type="transmembrane region" description="Helical" evidence="7">
    <location>
        <begin position="120"/>
        <end position="137"/>
    </location>
</feature>
<dbReference type="GO" id="GO:0046872">
    <property type="term" value="F:metal ion binding"/>
    <property type="evidence" value="ECO:0007669"/>
    <property type="project" value="UniProtKB-KW"/>
</dbReference>
<evidence type="ECO:0000256" key="1">
    <source>
        <dbReference type="ARBA" id="ARBA00004141"/>
    </source>
</evidence>
<comment type="catalytic activity">
    <reaction evidence="7">
        <text>UDP-N-acetyl-alpha-D-muramoyl-L-alanyl-gamma-D-glutamyl-meso-2,6-diaminopimeloyl-D-alanyl-D-alanine + di-trans,octa-cis-undecaprenyl phosphate = di-trans,octa-cis-undecaprenyl diphospho-N-acetyl-alpha-D-muramoyl-L-alanyl-D-glutamyl-meso-2,6-diaminopimeloyl-D-alanyl-D-alanine + UMP</text>
        <dbReference type="Rhea" id="RHEA:28386"/>
        <dbReference type="ChEBI" id="CHEBI:57865"/>
        <dbReference type="ChEBI" id="CHEBI:60392"/>
        <dbReference type="ChEBI" id="CHEBI:61386"/>
        <dbReference type="ChEBI" id="CHEBI:61387"/>
        <dbReference type="EC" id="2.7.8.13"/>
    </reaction>
</comment>
<evidence type="ECO:0000256" key="7">
    <source>
        <dbReference type="HAMAP-Rule" id="MF_00038"/>
    </source>
</evidence>
<dbReference type="PROSITE" id="PS01347">
    <property type="entry name" value="MRAY_1"/>
    <property type="match status" value="1"/>
</dbReference>
<dbReference type="HAMAP" id="MF_00038">
    <property type="entry name" value="MraY"/>
    <property type="match status" value="1"/>
</dbReference>
<dbReference type="InterPro" id="IPR018480">
    <property type="entry name" value="PNAcMuramoyl-5peptid_Trfase_CS"/>
</dbReference>
<dbReference type="GO" id="GO:0051301">
    <property type="term" value="P:cell division"/>
    <property type="evidence" value="ECO:0007669"/>
    <property type="project" value="UniProtKB-KW"/>
</dbReference>
<evidence type="ECO:0000256" key="2">
    <source>
        <dbReference type="ARBA" id="ARBA00005583"/>
    </source>
</evidence>
<keyword evidence="3 7" id="KW-0808">Transferase</keyword>
<feature type="transmembrane region" description="Helical" evidence="7">
    <location>
        <begin position="189"/>
        <end position="210"/>
    </location>
</feature>
<evidence type="ECO:0000256" key="4">
    <source>
        <dbReference type="ARBA" id="ARBA00022692"/>
    </source>
</evidence>
<keyword evidence="7 9" id="KW-0460">Magnesium</keyword>
<dbReference type="GO" id="GO:0008963">
    <property type="term" value="F:phospho-N-acetylmuramoyl-pentapeptide-transferase activity"/>
    <property type="evidence" value="ECO:0007669"/>
    <property type="project" value="UniProtKB-UniRule"/>
</dbReference>
<keyword evidence="7" id="KW-0573">Peptidoglycan synthesis</keyword>
<comment type="pathway">
    <text evidence="7">Cell wall biogenesis; peptidoglycan biosynthesis.</text>
</comment>
<dbReference type="Proteomes" id="UP000605618">
    <property type="component" value="Unassembled WGS sequence"/>
</dbReference>
<dbReference type="GO" id="GO:0005886">
    <property type="term" value="C:plasma membrane"/>
    <property type="evidence" value="ECO:0007669"/>
    <property type="project" value="UniProtKB-SubCell"/>
</dbReference>
<feature type="binding site" evidence="9">
    <location>
        <position position="264"/>
    </location>
    <ligand>
        <name>Mg(2+)</name>
        <dbReference type="ChEBI" id="CHEBI:18420"/>
    </ligand>
</feature>
<comment type="subcellular location">
    <subcellularLocation>
        <location evidence="7">Cell membrane</location>
        <topology evidence="7">Multi-pass membrane protein</topology>
    </subcellularLocation>
    <subcellularLocation>
        <location evidence="1">Membrane</location>
        <topology evidence="1">Multi-pass membrane protein</topology>
    </subcellularLocation>
</comment>
<reference evidence="10" key="1">
    <citation type="journal article" date="2020" name="Environ. Microbiol.">
        <title>The novel and transferable erm(51) gene confers Macrolides, Lincosamides, and Streptogramins B (MLSB) resistance to clonal Rhodococcus equi in the environment.</title>
        <authorList>
            <person name="Huber L."/>
            <person name="Giguere S."/>
            <person name="Slovis N.M."/>
            <person name="Alvarez-Narvaez S."/>
            <person name="Hart K.A."/>
            <person name="Greiter M."/>
            <person name="Morris E.R.A."/>
            <person name="Cohen N.D."/>
        </authorList>
    </citation>
    <scope>NUCLEOTIDE SEQUENCE</scope>
    <source>
        <strain evidence="10">Lh_141_1</strain>
    </source>
</reference>
<keyword evidence="4 7" id="KW-0812">Transmembrane</keyword>
<dbReference type="CDD" id="cd06852">
    <property type="entry name" value="GT_MraY"/>
    <property type="match status" value="1"/>
</dbReference>
<feature type="transmembrane region" description="Helical" evidence="7">
    <location>
        <begin position="81"/>
        <end position="100"/>
    </location>
</feature>
<dbReference type="PANTHER" id="PTHR22926">
    <property type="entry name" value="PHOSPHO-N-ACETYLMURAMOYL-PENTAPEPTIDE-TRANSFERASE"/>
    <property type="match status" value="1"/>
</dbReference>
<evidence type="ECO:0000313" key="11">
    <source>
        <dbReference type="Proteomes" id="UP000605618"/>
    </source>
</evidence>
<accession>A0AAE4ZFJ8</accession>
<dbReference type="PANTHER" id="PTHR22926:SF5">
    <property type="entry name" value="PHOSPHO-N-ACETYLMURAMOYL-PENTAPEPTIDE-TRANSFERASE HOMOLOG"/>
    <property type="match status" value="1"/>
</dbReference>
<organism evidence="10 11">
    <name type="scientific">Rhodococcus hoagii</name>
    <name type="common">Corynebacterium equii</name>
    <dbReference type="NCBI Taxonomy" id="43767"/>
    <lineage>
        <taxon>Bacteria</taxon>
        <taxon>Bacillati</taxon>
        <taxon>Actinomycetota</taxon>
        <taxon>Actinomycetes</taxon>
        <taxon>Mycobacteriales</taxon>
        <taxon>Nocardiaceae</taxon>
        <taxon>Prescottella</taxon>
    </lineage>
</organism>
<proteinExistence type="inferred from homology"/>
<keyword evidence="7" id="KW-1003">Cell membrane</keyword>
<comment type="caution">
    <text evidence="10">The sequence shown here is derived from an EMBL/GenBank/DDBJ whole genome shotgun (WGS) entry which is preliminary data.</text>
</comment>
<dbReference type="GO" id="GO:0009252">
    <property type="term" value="P:peptidoglycan biosynthetic process"/>
    <property type="evidence" value="ECO:0007669"/>
    <property type="project" value="UniProtKB-UniRule"/>
</dbReference>
<feature type="transmembrane region" description="Helical" evidence="7">
    <location>
        <begin position="6"/>
        <end position="26"/>
    </location>
</feature>
<evidence type="ECO:0000256" key="5">
    <source>
        <dbReference type="ARBA" id="ARBA00022989"/>
    </source>
</evidence>
<keyword evidence="5 7" id="KW-1133">Transmembrane helix</keyword>
<gene>
    <name evidence="7" type="primary">mraY</name>
    <name evidence="10" type="ORF">GS505_10905</name>
</gene>
<evidence type="ECO:0000256" key="6">
    <source>
        <dbReference type="ARBA" id="ARBA00023136"/>
    </source>
</evidence>
<keyword evidence="7" id="KW-0961">Cell wall biogenesis/degradation</keyword>